<reference evidence="4 5" key="1">
    <citation type="submission" date="2018-04" db="EMBL/GenBank/DDBJ databases">
        <title>The genome of golden apple snail Pomacea canaliculata provides insight into stress tolerance and invasive adaptation.</title>
        <authorList>
            <person name="Liu C."/>
            <person name="Liu B."/>
            <person name="Ren Y."/>
            <person name="Zhang Y."/>
            <person name="Wang H."/>
            <person name="Li S."/>
            <person name="Jiang F."/>
            <person name="Yin L."/>
            <person name="Zhang G."/>
            <person name="Qian W."/>
            <person name="Fan W."/>
        </authorList>
    </citation>
    <scope>NUCLEOTIDE SEQUENCE [LARGE SCALE GENOMIC DNA]</scope>
    <source>
        <strain evidence="4">SZHN2017</strain>
        <tissue evidence="4">Muscle</tissue>
    </source>
</reference>
<proteinExistence type="predicted"/>
<name>A0A2T7P0P2_POMCA</name>
<keyword evidence="2" id="KW-0812">Transmembrane</keyword>
<feature type="chain" id="PRO_5015446500" description="CUB domain-containing protein" evidence="3">
    <location>
        <begin position="23"/>
        <end position="331"/>
    </location>
</feature>
<dbReference type="Proteomes" id="UP000245119">
    <property type="component" value="Linkage Group LG7"/>
</dbReference>
<organism evidence="4 5">
    <name type="scientific">Pomacea canaliculata</name>
    <name type="common">Golden apple snail</name>
    <dbReference type="NCBI Taxonomy" id="400727"/>
    <lineage>
        <taxon>Eukaryota</taxon>
        <taxon>Metazoa</taxon>
        <taxon>Spiralia</taxon>
        <taxon>Lophotrochozoa</taxon>
        <taxon>Mollusca</taxon>
        <taxon>Gastropoda</taxon>
        <taxon>Caenogastropoda</taxon>
        <taxon>Architaenioglossa</taxon>
        <taxon>Ampullarioidea</taxon>
        <taxon>Ampullariidae</taxon>
        <taxon>Pomacea</taxon>
    </lineage>
</organism>
<evidence type="ECO:0000256" key="3">
    <source>
        <dbReference type="SAM" id="SignalP"/>
    </source>
</evidence>
<evidence type="ECO:0000256" key="2">
    <source>
        <dbReference type="SAM" id="Phobius"/>
    </source>
</evidence>
<dbReference type="AlphaFoldDB" id="A0A2T7P0P2"/>
<keyword evidence="3" id="KW-0732">Signal</keyword>
<evidence type="ECO:0000256" key="1">
    <source>
        <dbReference type="SAM" id="MobiDB-lite"/>
    </source>
</evidence>
<keyword evidence="2" id="KW-0472">Membrane</keyword>
<evidence type="ECO:0000313" key="4">
    <source>
        <dbReference type="EMBL" id="PVD26976.1"/>
    </source>
</evidence>
<gene>
    <name evidence="4" type="ORF">C0Q70_12125</name>
</gene>
<accession>A0A2T7P0P2</accession>
<comment type="caution">
    <text evidence="4">The sequence shown here is derived from an EMBL/GenBank/DDBJ whole genome shotgun (WGS) entry which is preliminary data.</text>
</comment>
<keyword evidence="2" id="KW-1133">Transmembrane helix</keyword>
<dbReference type="OrthoDB" id="6215818at2759"/>
<feature type="signal peptide" evidence="3">
    <location>
        <begin position="1"/>
        <end position="22"/>
    </location>
</feature>
<evidence type="ECO:0008006" key="6">
    <source>
        <dbReference type="Google" id="ProtNLM"/>
    </source>
</evidence>
<sequence length="331" mass="36985">MKSNLLVHLSLPLFFLMHNLICDNQTCSKLEFMQMQEKIVAFEGSPVSLMFYLDTKQCSNKTNYTIKVSRDDNGWHTDICIITLDDKCTVSRHSSDCSCLSHLGPMLFSKNVTSDDNTVYVWRWGEKLRPFKNEKRIKFEVASEPPGRGQNDEGGGAKASHVKGAESKNDKSMVVIISTTTAVCLVVIATVVITAIACRRRARRGFDGTRLRHGHHKALMVSYTRDTPLATKTLVDPARDTYEEIEDAPKPPGRCRVSLRTGVSLPPIPVSHLYVETPCSTPGSQREIQEHSVEYLHPLVVAGTRAEEMAEFRVVSCAQSQAHYRPLSSSM</sequence>
<evidence type="ECO:0000313" key="5">
    <source>
        <dbReference type="Proteomes" id="UP000245119"/>
    </source>
</evidence>
<dbReference type="EMBL" id="PZQS01000007">
    <property type="protein sequence ID" value="PVD26976.1"/>
    <property type="molecule type" value="Genomic_DNA"/>
</dbReference>
<feature type="region of interest" description="Disordered" evidence="1">
    <location>
        <begin position="139"/>
        <end position="164"/>
    </location>
</feature>
<keyword evidence="5" id="KW-1185">Reference proteome</keyword>
<protein>
    <recommendedName>
        <fullName evidence="6">CUB domain-containing protein</fullName>
    </recommendedName>
</protein>
<feature type="transmembrane region" description="Helical" evidence="2">
    <location>
        <begin position="173"/>
        <end position="198"/>
    </location>
</feature>